<protein>
    <submittedName>
        <fullName evidence="2">Uncharacterized protein</fullName>
    </submittedName>
</protein>
<evidence type="ECO:0000313" key="2">
    <source>
        <dbReference type="EMBL" id="KAJ1183558.1"/>
    </source>
</evidence>
<organism evidence="2 3">
    <name type="scientific">Pleurodeles waltl</name>
    <name type="common">Iberian ribbed newt</name>
    <dbReference type="NCBI Taxonomy" id="8319"/>
    <lineage>
        <taxon>Eukaryota</taxon>
        <taxon>Metazoa</taxon>
        <taxon>Chordata</taxon>
        <taxon>Craniata</taxon>
        <taxon>Vertebrata</taxon>
        <taxon>Euteleostomi</taxon>
        <taxon>Amphibia</taxon>
        <taxon>Batrachia</taxon>
        <taxon>Caudata</taxon>
        <taxon>Salamandroidea</taxon>
        <taxon>Salamandridae</taxon>
        <taxon>Pleurodelinae</taxon>
        <taxon>Pleurodeles</taxon>
    </lineage>
</organism>
<evidence type="ECO:0000313" key="3">
    <source>
        <dbReference type="Proteomes" id="UP001066276"/>
    </source>
</evidence>
<sequence>MTRFYGGDDASPRCTGNADAGKRLGNPDIRVPERTEKEDGLCARGAKEEPNADGDEGNENEGTKDRSNTENSKDTLEINGQPRAGRGAEEHELRHVPGWTWLTKGIGNSSSEELCAECTVQFFRALIKSKPGVDRMHFLRRRATKLIRRKTGKSKGGKIKNK</sequence>
<name>A0AAV7U3S9_PLEWA</name>
<dbReference type="EMBL" id="JANPWB010000005">
    <property type="protein sequence ID" value="KAJ1183558.1"/>
    <property type="molecule type" value="Genomic_DNA"/>
</dbReference>
<reference evidence="2" key="1">
    <citation type="journal article" date="2022" name="bioRxiv">
        <title>Sequencing and chromosome-scale assembly of the giantPleurodeles waltlgenome.</title>
        <authorList>
            <person name="Brown T."/>
            <person name="Elewa A."/>
            <person name="Iarovenko S."/>
            <person name="Subramanian E."/>
            <person name="Araus A.J."/>
            <person name="Petzold A."/>
            <person name="Susuki M."/>
            <person name="Suzuki K.-i.T."/>
            <person name="Hayashi T."/>
            <person name="Toyoda A."/>
            <person name="Oliveira C."/>
            <person name="Osipova E."/>
            <person name="Leigh N.D."/>
            <person name="Simon A."/>
            <person name="Yun M.H."/>
        </authorList>
    </citation>
    <scope>NUCLEOTIDE SEQUENCE</scope>
    <source>
        <strain evidence="2">20211129_DDA</strain>
        <tissue evidence="2">Liver</tissue>
    </source>
</reference>
<dbReference type="Proteomes" id="UP001066276">
    <property type="component" value="Chromosome 3_1"/>
</dbReference>
<proteinExistence type="predicted"/>
<feature type="compositionally biased region" description="Basic and acidic residues" evidence="1">
    <location>
        <begin position="61"/>
        <end position="76"/>
    </location>
</feature>
<feature type="compositionally biased region" description="Basic and acidic residues" evidence="1">
    <location>
        <begin position="30"/>
        <end position="50"/>
    </location>
</feature>
<dbReference type="AlphaFoldDB" id="A0AAV7U3S9"/>
<accession>A0AAV7U3S9</accession>
<keyword evidence="3" id="KW-1185">Reference proteome</keyword>
<feature type="region of interest" description="Disordered" evidence="1">
    <location>
        <begin position="1"/>
        <end position="93"/>
    </location>
</feature>
<gene>
    <name evidence="2" type="ORF">NDU88_000376</name>
</gene>
<comment type="caution">
    <text evidence="2">The sequence shown here is derived from an EMBL/GenBank/DDBJ whole genome shotgun (WGS) entry which is preliminary data.</text>
</comment>
<evidence type="ECO:0000256" key="1">
    <source>
        <dbReference type="SAM" id="MobiDB-lite"/>
    </source>
</evidence>